<dbReference type="GO" id="GO:0071770">
    <property type="term" value="P:DIM/DIP cell wall layer assembly"/>
    <property type="evidence" value="ECO:0007669"/>
    <property type="project" value="TreeGrafter"/>
</dbReference>
<evidence type="ECO:0000256" key="4">
    <source>
        <dbReference type="ARBA" id="ARBA00022857"/>
    </source>
</evidence>
<proteinExistence type="predicted"/>
<dbReference type="CDD" id="cd05274">
    <property type="entry name" value="KR_FAS_SDR_x"/>
    <property type="match status" value="1"/>
</dbReference>
<evidence type="ECO:0000313" key="8">
    <source>
        <dbReference type="Proteomes" id="UP000194000"/>
    </source>
</evidence>
<dbReference type="SMART" id="SM00822">
    <property type="entry name" value="PKS_KR"/>
    <property type="match status" value="1"/>
</dbReference>
<evidence type="ECO:0000256" key="2">
    <source>
        <dbReference type="ARBA" id="ARBA00022553"/>
    </source>
</evidence>
<evidence type="ECO:0000313" key="7">
    <source>
        <dbReference type="EMBL" id="ORV56839.1"/>
    </source>
</evidence>
<dbReference type="InterPro" id="IPR001227">
    <property type="entry name" value="Ac_transferase_dom_sf"/>
</dbReference>
<dbReference type="Gene3D" id="3.40.366.10">
    <property type="entry name" value="Malonyl-Coenzyme A Acyl Carrier Protein, domain 2"/>
    <property type="match status" value="1"/>
</dbReference>
<name>A0A1X1UJL9_9MYCO</name>
<organism evidence="7 8">
    <name type="scientific">Mycobacterium fragae</name>
    <dbReference type="NCBI Taxonomy" id="1260918"/>
    <lineage>
        <taxon>Bacteria</taxon>
        <taxon>Bacillati</taxon>
        <taxon>Actinomycetota</taxon>
        <taxon>Actinomycetes</taxon>
        <taxon>Mycobacteriales</taxon>
        <taxon>Mycobacteriaceae</taxon>
        <taxon>Mycobacterium</taxon>
    </lineage>
</organism>
<keyword evidence="8" id="KW-1185">Reference proteome</keyword>
<dbReference type="PROSITE" id="PS50075">
    <property type="entry name" value="CARRIER"/>
    <property type="match status" value="1"/>
</dbReference>
<dbReference type="GO" id="GO:0004312">
    <property type="term" value="F:fatty acid synthase activity"/>
    <property type="evidence" value="ECO:0007669"/>
    <property type="project" value="TreeGrafter"/>
</dbReference>
<dbReference type="Gene3D" id="3.40.50.720">
    <property type="entry name" value="NAD(P)-binding Rossmann-like Domain"/>
    <property type="match status" value="1"/>
</dbReference>
<dbReference type="InterPro" id="IPR036291">
    <property type="entry name" value="NAD(P)-bd_dom_sf"/>
</dbReference>
<dbReference type="SUPFAM" id="SSF52151">
    <property type="entry name" value="FabD/lysophospholipase-like"/>
    <property type="match status" value="1"/>
</dbReference>
<evidence type="ECO:0000256" key="1">
    <source>
        <dbReference type="ARBA" id="ARBA00022450"/>
    </source>
</evidence>
<dbReference type="InterPro" id="IPR013968">
    <property type="entry name" value="PKS_KR"/>
</dbReference>
<dbReference type="InterPro" id="IPR016036">
    <property type="entry name" value="Malonyl_transacylase_ACP-bd"/>
</dbReference>
<protein>
    <submittedName>
        <fullName evidence="7">Polyketide synthase</fullName>
    </submittedName>
</protein>
<dbReference type="InterPro" id="IPR036736">
    <property type="entry name" value="ACP-like_sf"/>
</dbReference>
<evidence type="ECO:0000256" key="5">
    <source>
        <dbReference type="ARBA" id="ARBA00023268"/>
    </source>
</evidence>
<sequence>MGVLALPDGRVPVLISAHAEELIGPDAAAIADYLDRAPDVGPAEVAATLLRLRRRRRHRAVVRAADRHELAAGLRALADGAEHPLITRSSETASPRTAFVFPGQGSQWPSMGAEAYQRLPVYRAEADRCADAFAAAGLPSPLPYLCAASDQEWPQIHIQGAQFTHSVSLAQVWRSCGVLPDITIGHSLGEVAAAYVAGTIALSDAVAVVAARSTVVDRLPGSYGMAMLGIGLHDAQRVIAETAGWLEVSAVNGPSSTVVSGDRDAVAAAVWVVEQRGIFARAIAVDYPGHTSALEPLLDAFEELLPESAFVDAPVEFVSSACGTVVGADTDFADYWCRNLRNSVRFDHAVAMAVQRGANAFIELSANPSLLPALSDLIDESAVVVGSGRRDASLVDQLSANITAAALADPGYRWADLSSGTDQPPLRGFPNAPMRAVHLWAAREPLPSHRSSAITVAFEEWEPSPERTPISAPRRCVAVVAPEDADDAVTRRLTDAVGAHEACEPAPIDKAEIVVVVAPASQHGPRPLRYSAIVGPRCRRVWLVTVRGERVQPGEPVVLASQAALAAMHRSVGFEFPDQTFAHVDLASRDLDVDGALAAVNALLGSHTEVALRENGSGGSGLRPYVRTLRERQIPPAERPLNGAELDNVVITGGTGAIGLRYARHCIERGARRVTLLSRKGLDAMALGRLTDGYRTDVYAPPCDIADAEALSAVAEEHGGDGATLLIHAAGVAKFAPHDQLTDLDLADVFGAKVAGLGRMTEVWPLRPGIRILLCSSVSGLWGGRGHAAYAAANRMLDVMADTLRADGLDCTAVRWGLWQGTGIADADEIARIERSGLVAMDPEAAIDASLHDHRGNPLILAADFDRLRMFFESQGAPMPFAEHKPVPDPAEVAAPCDERPVAEVVRAELAAALSLGGSESVDLSAALVDLGLDSMLALDLRRRLLGRTGASVPLARLLGGITGAELIDALQIRKVGTTA</sequence>
<dbReference type="InterPro" id="IPR050091">
    <property type="entry name" value="PKS_NRPS_Biosynth_Enz"/>
</dbReference>
<dbReference type="SUPFAM" id="SSF47336">
    <property type="entry name" value="ACP-like"/>
    <property type="match status" value="1"/>
</dbReference>
<dbReference type="SMART" id="SM00827">
    <property type="entry name" value="PKS_AT"/>
    <property type="match status" value="1"/>
</dbReference>
<dbReference type="Gene3D" id="1.10.1200.10">
    <property type="entry name" value="ACP-like"/>
    <property type="match status" value="1"/>
</dbReference>
<dbReference type="PANTHER" id="PTHR43775">
    <property type="entry name" value="FATTY ACID SYNTHASE"/>
    <property type="match status" value="1"/>
</dbReference>
<dbReference type="GO" id="GO:0005886">
    <property type="term" value="C:plasma membrane"/>
    <property type="evidence" value="ECO:0007669"/>
    <property type="project" value="TreeGrafter"/>
</dbReference>
<dbReference type="SUPFAM" id="SSF51735">
    <property type="entry name" value="NAD(P)-binding Rossmann-fold domains"/>
    <property type="match status" value="2"/>
</dbReference>
<evidence type="ECO:0000259" key="6">
    <source>
        <dbReference type="PROSITE" id="PS50075"/>
    </source>
</evidence>
<dbReference type="SMART" id="SM00823">
    <property type="entry name" value="PKS_PP"/>
    <property type="match status" value="1"/>
</dbReference>
<keyword evidence="1" id="KW-0596">Phosphopantetheine</keyword>
<dbReference type="GO" id="GO:0005737">
    <property type="term" value="C:cytoplasm"/>
    <property type="evidence" value="ECO:0007669"/>
    <property type="project" value="TreeGrafter"/>
</dbReference>
<dbReference type="SUPFAM" id="SSF55048">
    <property type="entry name" value="Probable ACP-binding domain of malonyl-CoA ACP transacylase"/>
    <property type="match status" value="1"/>
</dbReference>
<dbReference type="InterPro" id="IPR016035">
    <property type="entry name" value="Acyl_Trfase/lysoPLipase"/>
</dbReference>
<evidence type="ECO:0000256" key="3">
    <source>
        <dbReference type="ARBA" id="ARBA00022679"/>
    </source>
</evidence>
<dbReference type="InterPro" id="IPR014043">
    <property type="entry name" value="Acyl_transferase_dom"/>
</dbReference>
<dbReference type="Pfam" id="PF08659">
    <property type="entry name" value="KR"/>
    <property type="match status" value="1"/>
</dbReference>
<dbReference type="InterPro" id="IPR020806">
    <property type="entry name" value="PKS_PP-bd"/>
</dbReference>
<dbReference type="InterPro" id="IPR006162">
    <property type="entry name" value="Ppantetheine_attach_site"/>
</dbReference>
<feature type="domain" description="Carrier" evidence="6">
    <location>
        <begin position="900"/>
        <end position="975"/>
    </location>
</feature>
<dbReference type="Pfam" id="PF00698">
    <property type="entry name" value="Acyl_transf_1"/>
    <property type="match status" value="1"/>
</dbReference>
<dbReference type="STRING" id="1260918.AWC06_01115"/>
<dbReference type="OrthoDB" id="9778690at2"/>
<keyword evidence="4" id="KW-0521">NADP</keyword>
<dbReference type="PROSITE" id="PS00012">
    <property type="entry name" value="PHOSPHOPANTETHEINE"/>
    <property type="match status" value="1"/>
</dbReference>
<dbReference type="PANTHER" id="PTHR43775:SF37">
    <property type="entry name" value="SI:DKEY-61P9.11"/>
    <property type="match status" value="1"/>
</dbReference>
<dbReference type="Gene3D" id="3.30.70.3290">
    <property type="match status" value="1"/>
</dbReference>
<dbReference type="GO" id="GO:0031177">
    <property type="term" value="F:phosphopantetheine binding"/>
    <property type="evidence" value="ECO:0007669"/>
    <property type="project" value="InterPro"/>
</dbReference>
<dbReference type="Proteomes" id="UP000194000">
    <property type="component" value="Unassembled WGS sequence"/>
</dbReference>
<dbReference type="RefSeq" id="WP_085199650.1">
    <property type="nucleotide sequence ID" value="NZ_JACKVI010000012.1"/>
</dbReference>
<gene>
    <name evidence="7" type="ORF">AWC06_01115</name>
</gene>
<keyword evidence="2" id="KW-0597">Phosphoprotein</keyword>
<comment type="caution">
    <text evidence="7">The sequence shown here is derived from an EMBL/GenBank/DDBJ whole genome shotgun (WGS) entry which is preliminary data.</text>
</comment>
<reference evidence="7 8" key="1">
    <citation type="submission" date="2016-01" db="EMBL/GenBank/DDBJ databases">
        <title>The new phylogeny of the genus Mycobacterium.</title>
        <authorList>
            <person name="Tarcisio F."/>
            <person name="Conor M."/>
            <person name="Antonella G."/>
            <person name="Elisabetta G."/>
            <person name="Giulia F.S."/>
            <person name="Sara T."/>
            <person name="Anna F."/>
            <person name="Clotilde B."/>
            <person name="Roberto B."/>
            <person name="Veronica D.S."/>
            <person name="Fabio R."/>
            <person name="Monica P."/>
            <person name="Olivier J."/>
            <person name="Enrico T."/>
            <person name="Nicola S."/>
        </authorList>
    </citation>
    <scope>NUCLEOTIDE SEQUENCE [LARGE SCALE GENOMIC DNA]</scope>
    <source>
        <strain evidence="7 8">DSM 45731</strain>
    </source>
</reference>
<accession>A0A1X1UJL9</accession>
<dbReference type="NCBIfam" id="NF037940">
    <property type="entry name" value="PKS_MbtD"/>
    <property type="match status" value="1"/>
</dbReference>
<dbReference type="EMBL" id="LQOW01000031">
    <property type="protein sequence ID" value="ORV56839.1"/>
    <property type="molecule type" value="Genomic_DNA"/>
</dbReference>
<dbReference type="InterPro" id="IPR057326">
    <property type="entry name" value="KR_dom"/>
</dbReference>
<keyword evidence="5" id="KW-0511">Multifunctional enzyme</keyword>
<dbReference type="Pfam" id="PF00550">
    <property type="entry name" value="PP-binding"/>
    <property type="match status" value="1"/>
</dbReference>
<dbReference type="InterPro" id="IPR009081">
    <property type="entry name" value="PP-bd_ACP"/>
</dbReference>
<dbReference type="AlphaFoldDB" id="A0A1X1UJL9"/>
<keyword evidence="3" id="KW-0808">Transferase</keyword>
<dbReference type="GO" id="GO:0006633">
    <property type="term" value="P:fatty acid biosynthetic process"/>
    <property type="evidence" value="ECO:0007669"/>
    <property type="project" value="TreeGrafter"/>
</dbReference>